<feature type="transmembrane region" description="Helical" evidence="5">
    <location>
        <begin position="132"/>
        <end position="155"/>
    </location>
</feature>
<dbReference type="EMBL" id="JBHULN010000008">
    <property type="protein sequence ID" value="MFD2571848.1"/>
    <property type="molecule type" value="Genomic_DNA"/>
</dbReference>
<evidence type="ECO:0000313" key="7">
    <source>
        <dbReference type="Proteomes" id="UP001597469"/>
    </source>
</evidence>
<dbReference type="PANTHER" id="PTHR32138">
    <property type="entry name" value="PHOSPHATIDYLETHANOLAMINE N-METHYLTRANSFERASE"/>
    <property type="match status" value="1"/>
</dbReference>
<evidence type="ECO:0000256" key="3">
    <source>
        <dbReference type="ARBA" id="ARBA00022989"/>
    </source>
</evidence>
<keyword evidence="6" id="KW-0808">Transferase</keyword>
<gene>
    <name evidence="6" type="ORF">ACFSUS_14485</name>
</gene>
<dbReference type="GO" id="GO:0008168">
    <property type="term" value="F:methyltransferase activity"/>
    <property type="evidence" value="ECO:0007669"/>
    <property type="project" value="UniProtKB-KW"/>
</dbReference>
<evidence type="ECO:0000256" key="5">
    <source>
        <dbReference type="SAM" id="Phobius"/>
    </source>
</evidence>
<feature type="transmembrane region" description="Helical" evidence="5">
    <location>
        <begin position="195"/>
        <end position="222"/>
    </location>
</feature>
<keyword evidence="2 5" id="KW-0812">Transmembrane</keyword>
<protein>
    <submittedName>
        <fullName evidence="6">PEMT/PEM2 family methyltransferase</fullName>
        <ecNumber evidence="6">2.1.1.-</ecNumber>
    </submittedName>
</protein>
<evidence type="ECO:0000256" key="2">
    <source>
        <dbReference type="ARBA" id="ARBA00022692"/>
    </source>
</evidence>
<keyword evidence="3 5" id="KW-1133">Transmembrane helix</keyword>
<dbReference type="Gene3D" id="1.20.120.1630">
    <property type="match status" value="1"/>
</dbReference>
<evidence type="ECO:0000256" key="1">
    <source>
        <dbReference type="ARBA" id="ARBA00004127"/>
    </source>
</evidence>
<evidence type="ECO:0000256" key="4">
    <source>
        <dbReference type="ARBA" id="ARBA00023136"/>
    </source>
</evidence>
<comment type="subcellular location">
    <subcellularLocation>
        <location evidence="1">Endomembrane system</location>
        <topology evidence="1">Multi-pass membrane protein</topology>
    </subcellularLocation>
</comment>
<feature type="transmembrane region" description="Helical" evidence="5">
    <location>
        <begin position="56"/>
        <end position="76"/>
    </location>
</feature>
<sequence>MKRKNLFVRLVEANLESAGIILDRLTPLRGIVIATIIVSLILDPFVQANVTTTGAIVYAISFFIARQWFLMASFGAQGIASWLKRKYGVAQGGDWYEFITALFFYHRSYSYSLLLNKTHFIGLEALLPYEPYLLVIGWLLISLGLVVNTWSYLLIGREAYYYLDMYYGRFFKPFVAEGPYKYLNNPMYSVGQLPAYGAALMAGSGVGLVLAVLNQIACYIFYHRYERPHIEAVLAKQAQPA</sequence>
<dbReference type="Pfam" id="PF04191">
    <property type="entry name" value="PEMT"/>
    <property type="match status" value="1"/>
</dbReference>
<evidence type="ECO:0000313" key="6">
    <source>
        <dbReference type="EMBL" id="MFD2571848.1"/>
    </source>
</evidence>
<name>A0ABW5M4A4_9BACT</name>
<dbReference type="RefSeq" id="WP_381523738.1">
    <property type="nucleotide sequence ID" value="NZ_JBHULN010000008.1"/>
</dbReference>
<organism evidence="6 7">
    <name type="scientific">Spirosoma soli</name>
    <dbReference type="NCBI Taxonomy" id="1770529"/>
    <lineage>
        <taxon>Bacteria</taxon>
        <taxon>Pseudomonadati</taxon>
        <taxon>Bacteroidota</taxon>
        <taxon>Cytophagia</taxon>
        <taxon>Cytophagales</taxon>
        <taxon>Cytophagaceae</taxon>
        <taxon>Spirosoma</taxon>
    </lineage>
</organism>
<keyword evidence="7" id="KW-1185">Reference proteome</keyword>
<accession>A0ABW5M4A4</accession>
<proteinExistence type="predicted"/>
<keyword evidence="4 5" id="KW-0472">Membrane</keyword>
<dbReference type="GO" id="GO:0032259">
    <property type="term" value="P:methylation"/>
    <property type="evidence" value="ECO:0007669"/>
    <property type="project" value="UniProtKB-KW"/>
</dbReference>
<dbReference type="Proteomes" id="UP001597469">
    <property type="component" value="Unassembled WGS sequence"/>
</dbReference>
<dbReference type="EC" id="2.1.1.-" evidence="6"/>
<reference evidence="7" key="1">
    <citation type="journal article" date="2019" name="Int. J. Syst. Evol. Microbiol.">
        <title>The Global Catalogue of Microorganisms (GCM) 10K type strain sequencing project: providing services to taxonomists for standard genome sequencing and annotation.</title>
        <authorList>
            <consortium name="The Broad Institute Genomics Platform"/>
            <consortium name="The Broad Institute Genome Sequencing Center for Infectious Disease"/>
            <person name="Wu L."/>
            <person name="Ma J."/>
        </authorList>
    </citation>
    <scope>NUCLEOTIDE SEQUENCE [LARGE SCALE GENOMIC DNA]</scope>
    <source>
        <strain evidence="7">KCTC 42805</strain>
    </source>
</reference>
<keyword evidence="6" id="KW-0489">Methyltransferase</keyword>
<feature type="transmembrane region" description="Helical" evidence="5">
    <location>
        <begin position="31"/>
        <end position="50"/>
    </location>
</feature>
<comment type="caution">
    <text evidence="6">The sequence shown here is derived from an EMBL/GenBank/DDBJ whole genome shotgun (WGS) entry which is preliminary data.</text>
</comment>
<dbReference type="PANTHER" id="PTHR32138:SF0">
    <property type="entry name" value="PHOSPHATIDYLETHANOLAMINE N-METHYLTRANSFERASE"/>
    <property type="match status" value="1"/>
</dbReference>
<dbReference type="InterPro" id="IPR007318">
    <property type="entry name" value="Phopholipid_MeTrfase"/>
</dbReference>